<dbReference type="PANTHER" id="PTHR10742:SF416">
    <property type="entry name" value="SPERMINE OXIDASE"/>
    <property type="match status" value="1"/>
</dbReference>
<dbReference type="InterPro" id="IPR050281">
    <property type="entry name" value="Flavin_monoamine_oxidase"/>
</dbReference>
<sequence>MDQPKIIIIGAGLAGLSAAQRLITKGLNNVHIIEAKNRIGGRVLTQEHGGSYIEIGAQWIHGEGSNPIYRIAHENGLLKKELREDHKNDEGDLFYTQHGQLAPIELVEDTDGILDDILEEANKFSRQNVPADKWDDSLGQYAREMFLRSGTMTGRGSSVQQIIEAIFNWKMALEKTENGCPSPDELSLYAWGQYLEYEGDDSVVLEHGYEPIIRVLAADIPEECLHLNKEVETIKWTSSTEDVPDAGNNAVVSPLVVGLGDGETQTADYVIFTCSLGILKSRAASMFIPPLPEDKTAAIDRMGFGTVNKIFLEYERPFWDKDCMDIELLWLPDKQPFFLNCLNNKHIEKYGEWYRSIHGFDVVDHHSNLLCGWIAGSEANVMEQIDDDVIIDVCHELLMRFTGVNDMSRPNKLIRSCWSSDPHVLGSYTYIKAGNTAGDCDVLSEALPSTQNPRLLFAGEATVKAYFSTTHGALLSGQREADRIIDHHEKTKHE</sequence>
<evidence type="ECO:0000313" key="2">
    <source>
        <dbReference type="EMBL" id="KAK2143003.1"/>
    </source>
</evidence>
<reference evidence="2" key="1">
    <citation type="journal article" date="2023" name="Mol. Biol. Evol.">
        <title>Third-Generation Sequencing Reveals the Adaptive Role of the Epigenome in Three Deep-Sea Polychaetes.</title>
        <authorList>
            <person name="Perez M."/>
            <person name="Aroh O."/>
            <person name="Sun Y."/>
            <person name="Lan Y."/>
            <person name="Juniper S.K."/>
            <person name="Young C.R."/>
            <person name="Angers B."/>
            <person name="Qian P.Y."/>
        </authorList>
    </citation>
    <scope>NUCLEOTIDE SEQUENCE</scope>
    <source>
        <strain evidence="2">P08H-3</strain>
    </source>
</reference>
<proteinExistence type="predicted"/>
<dbReference type="Gene3D" id="3.90.660.10">
    <property type="match status" value="1"/>
</dbReference>
<feature type="domain" description="Amine oxidase" evidence="1">
    <location>
        <begin position="13"/>
        <end position="485"/>
    </location>
</feature>
<dbReference type="GO" id="GO:0046592">
    <property type="term" value="F:polyamine oxidase activity"/>
    <property type="evidence" value="ECO:0007669"/>
    <property type="project" value="TreeGrafter"/>
</dbReference>
<dbReference type="SUPFAM" id="SSF51905">
    <property type="entry name" value="FAD/NAD(P)-binding domain"/>
    <property type="match status" value="1"/>
</dbReference>
<dbReference type="SUPFAM" id="SSF54373">
    <property type="entry name" value="FAD-linked reductases, C-terminal domain"/>
    <property type="match status" value="1"/>
</dbReference>
<dbReference type="Pfam" id="PF01593">
    <property type="entry name" value="Amino_oxidase"/>
    <property type="match status" value="1"/>
</dbReference>
<dbReference type="InterPro" id="IPR002937">
    <property type="entry name" value="Amino_oxidase"/>
</dbReference>
<evidence type="ECO:0000313" key="3">
    <source>
        <dbReference type="Proteomes" id="UP001208570"/>
    </source>
</evidence>
<dbReference type="Gene3D" id="3.50.50.60">
    <property type="entry name" value="FAD/NAD(P)-binding domain"/>
    <property type="match status" value="1"/>
</dbReference>
<protein>
    <recommendedName>
        <fullName evidence="1">Amine oxidase domain-containing protein</fullName>
    </recommendedName>
</protein>
<name>A0AAD9MSY9_9ANNE</name>
<organism evidence="2 3">
    <name type="scientific">Paralvinella palmiformis</name>
    <dbReference type="NCBI Taxonomy" id="53620"/>
    <lineage>
        <taxon>Eukaryota</taxon>
        <taxon>Metazoa</taxon>
        <taxon>Spiralia</taxon>
        <taxon>Lophotrochozoa</taxon>
        <taxon>Annelida</taxon>
        <taxon>Polychaeta</taxon>
        <taxon>Sedentaria</taxon>
        <taxon>Canalipalpata</taxon>
        <taxon>Terebellida</taxon>
        <taxon>Terebelliformia</taxon>
        <taxon>Alvinellidae</taxon>
        <taxon>Paralvinella</taxon>
    </lineage>
</organism>
<dbReference type="InterPro" id="IPR036188">
    <property type="entry name" value="FAD/NAD-bd_sf"/>
</dbReference>
<dbReference type="Proteomes" id="UP001208570">
    <property type="component" value="Unassembled WGS sequence"/>
</dbReference>
<accession>A0AAD9MSY9</accession>
<evidence type="ECO:0000259" key="1">
    <source>
        <dbReference type="Pfam" id="PF01593"/>
    </source>
</evidence>
<dbReference type="AlphaFoldDB" id="A0AAD9MSY9"/>
<dbReference type="PANTHER" id="PTHR10742">
    <property type="entry name" value="FLAVIN MONOAMINE OXIDASE"/>
    <property type="match status" value="1"/>
</dbReference>
<comment type="caution">
    <text evidence="2">The sequence shown here is derived from an EMBL/GenBank/DDBJ whole genome shotgun (WGS) entry which is preliminary data.</text>
</comment>
<dbReference type="EMBL" id="JAODUP010000887">
    <property type="protein sequence ID" value="KAK2143003.1"/>
    <property type="molecule type" value="Genomic_DNA"/>
</dbReference>
<keyword evidence="3" id="KW-1185">Reference proteome</keyword>
<gene>
    <name evidence="2" type="ORF">LSH36_887g00009</name>
</gene>